<dbReference type="STRING" id="74649.A0A2P6SPQ4"/>
<feature type="domain" description="LRAT" evidence="1">
    <location>
        <begin position="4"/>
        <end position="139"/>
    </location>
</feature>
<name>A0A2P6SPQ4_ROSCH</name>
<proteinExistence type="predicted"/>
<dbReference type="Gramene" id="PRQ60661">
    <property type="protein sequence ID" value="PRQ60661"/>
    <property type="gene ID" value="RchiOBHm_Chr1g0383731"/>
</dbReference>
<comment type="caution">
    <text evidence="2">The sequence shown here is derived from an EMBL/GenBank/DDBJ whole genome shotgun (WGS) entry which is preliminary data.</text>
</comment>
<keyword evidence="3" id="KW-1185">Reference proteome</keyword>
<dbReference type="PANTHER" id="PTHR46137">
    <property type="entry name" value="OS05G0310600 PROTEIN"/>
    <property type="match status" value="1"/>
</dbReference>
<dbReference type="Proteomes" id="UP000238479">
    <property type="component" value="Chromosome 1"/>
</dbReference>
<organism evidence="2 3">
    <name type="scientific">Rosa chinensis</name>
    <name type="common">China rose</name>
    <dbReference type="NCBI Taxonomy" id="74649"/>
    <lineage>
        <taxon>Eukaryota</taxon>
        <taxon>Viridiplantae</taxon>
        <taxon>Streptophyta</taxon>
        <taxon>Embryophyta</taxon>
        <taxon>Tracheophyta</taxon>
        <taxon>Spermatophyta</taxon>
        <taxon>Magnoliopsida</taxon>
        <taxon>eudicotyledons</taxon>
        <taxon>Gunneridae</taxon>
        <taxon>Pentapetalae</taxon>
        <taxon>rosids</taxon>
        <taxon>fabids</taxon>
        <taxon>Rosales</taxon>
        <taxon>Rosaceae</taxon>
        <taxon>Rosoideae</taxon>
        <taxon>Rosoideae incertae sedis</taxon>
        <taxon>Rosa</taxon>
    </lineage>
</organism>
<evidence type="ECO:0000259" key="1">
    <source>
        <dbReference type="PROSITE" id="PS51934"/>
    </source>
</evidence>
<dbReference type="Gene3D" id="3.90.1720.10">
    <property type="entry name" value="endopeptidase domain like (from Nostoc punctiforme)"/>
    <property type="match status" value="1"/>
</dbReference>
<dbReference type="Pfam" id="PF04970">
    <property type="entry name" value="LRAT"/>
    <property type="match status" value="1"/>
</dbReference>
<protein>
    <submittedName>
        <fullName evidence="2">Putative LRAT-like domain-containing protein</fullName>
    </submittedName>
</protein>
<dbReference type="EMBL" id="PDCK01000039">
    <property type="protein sequence ID" value="PRQ60661.1"/>
    <property type="molecule type" value="Genomic_DNA"/>
</dbReference>
<dbReference type="PROSITE" id="PS51934">
    <property type="entry name" value="LRAT"/>
    <property type="match status" value="1"/>
</dbReference>
<dbReference type="PANTHER" id="PTHR46137:SF4">
    <property type="entry name" value="PROTEIN LEAD-SENSITIVE 1"/>
    <property type="match status" value="1"/>
</dbReference>
<dbReference type="AlphaFoldDB" id="A0A2P6SPQ4"/>
<sequence>MLTEKVTFTPTMVSTGIFVGNDTVIHFNRTQERDASRGGRPCRKCGVDKDHLRGVVKSCVDCFLNGRHLHRFRYSVGPIRFVTNVVGTCTTGNADPPDVTISRANGLFDRQDFGDYDLALNNCETFAVFCKTGVRSSDQARSALSLIDAALERLYNDVLVHHGQEKLNELMQVITRFLGDEPSQQGVGKLNKFKQKIDWYRANRWSPDQISDGLRNLEIDQGDH</sequence>
<evidence type="ECO:0000313" key="2">
    <source>
        <dbReference type="EMBL" id="PRQ60661.1"/>
    </source>
</evidence>
<gene>
    <name evidence="2" type="ORF">RchiOBHm_Chr1g0383731</name>
</gene>
<reference evidence="2 3" key="1">
    <citation type="journal article" date="2018" name="Nat. Genet.">
        <title>The Rosa genome provides new insights in the design of modern roses.</title>
        <authorList>
            <person name="Bendahmane M."/>
        </authorList>
    </citation>
    <scope>NUCLEOTIDE SEQUENCE [LARGE SCALE GENOMIC DNA]</scope>
    <source>
        <strain evidence="3">cv. Old Blush</strain>
    </source>
</reference>
<dbReference type="InterPro" id="IPR007053">
    <property type="entry name" value="LRAT_dom"/>
</dbReference>
<evidence type="ECO:0000313" key="3">
    <source>
        <dbReference type="Proteomes" id="UP000238479"/>
    </source>
</evidence>
<accession>A0A2P6SPQ4</accession>